<reference evidence="3 4" key="1">
    <citation type="submission" date="2020-10" db="EMBL/GenBank/DDBJ databases">
        <title>Sequencing the genomes of 1000 actinobacteria strains.</title>
        <authorList>
            <person name="Klenk H.-P."/>
        </authorList>
    </citation>
    <scope>NUCLEOTIDE SEQUENCE [LARGE SCALE GENOMIC DNA]</scope>
    <source>
        <strain evidence="3 4">DSM 15474</strain>
    </source>
</reference>
<feature type="transmembrane region" description="Helical" evidence="2">
    <location>
        <begin position="44"/>
        <end position="66"/>
    </location>
</feature>
<keyword evidence="2" id="KW-0472">Membrane</keyword>
<feature type="region of interest" description="Disordered" evidence="1">
    <location>
        <begin position="157"/>
        <end position="219"/>
    </location>
</feature>
<evidence type="ECO:0000256" key="2">
    <source>
        <dbReference type="SAM" id="Phobius"/>
    </source>
</evidence>
<dbReference type="Proteomes" id="UP000636579">
    <property type="component" value="Unassembled WGS sequence"/>
</dbReference>
<protein>
    <submittedName>
        <fullName evidence="3">Uncharacterized protein</fullName>
    </submittedName>
</protein>
<proteinExistence type="predicted"/>
<keyword evidence="2" id="KW-1133">Transmembrane helix</keyword>
<gene>
    <name evidence="3" type="ORF">H4W26_001178</name>
</gene>
<feature type="compositionally biased region" description="Basic and acidic residues" evidence="1">
    <location>
        <begin position="163"/>
        <end position="191"/>
    </location>
</feature>
<feature type="transmembrane region" description="Helical" evidence="2">
    <location>
        <begin position="12"/>
        <end position="32"/>
    </location>
</feature>
<evidence type="ECO:0000256" key="1">
    <source>
        <dbReference type="SAM" id="MobiDB-lite"/>
    </source>
</evidence>
<keyword evidence="2" id="KW-0812">Transmembrane</keyword>
<accession>A0ABR9J610</accession>
<evidence type="ECO:0000313" key="3">
    <source>
        <dbReference type="EMBL" id="MBE1514423.1"/>
    </source>
</evidence>
<name>A0ABR9J610_9MICC</name>
<feature type="compositionally biased region" description="Basic and acidic residues" evidence="1">
    <location>
        <begin position="199"/>
        <end position="219"/>
    </location>
</feature>
<dbReference type="RefSeq" id="WP_192591173.1">
    <property type="nucleotide sequence ID" value="NZ_JADBEE010000001.1"/>
</dbReference>
<sequence>MANNPWRTAPKLSRALAAASATGAFGIFYGSVWEMSHALSLSRLLMIAGTAIVSMVVWLIVMNGLWDKPRHQRLRRVVALYNGSTVLTLLICVAMLYLVLVALILSGAMVVIEPGFLGETLDAEVSFTNYLDIAWLSAAMGVIAGAIGSTFDSSTNVRQLTHGQRERQRRHDEELDHTPSAELSERVDGHQVPRTILRPPERNAPDKPSGRSSKGGDRT</sequence>
<comment type="caution">
    <text evidence="3">The sequence shown here is derived from an EMBL/GenBank/DDBJ whole genome shotgun (WGS) entry which is preliminary data.</text>
</comment>
<organism evidence="3 4">
    <name type="scientific">Nesterenkonia halotolerans</name>
    <dbReference type="NCBI Taxonomy" id="225325"/>
    <lineage>
        <taxon>Bacteria</taxon>
        <taxon>Bacillati</taxon>
        <taxon>Actinomycetota</taxon>
        <taxon>Actinomycetes</taxon>
        <taxon>Micrococcales</taxon>
        <taxon>Micrococcaceae</taxon>
        <taxon>Nesterenkonia</taxon>
    </lineage>
</organism>
<feature type="transmembrane region" description="Helical" evidence="2">
    <location>
        <begin position="87"/>
        <end position="112"/>
    </location>
</feature>
<feature type="transmembrane region" description="Helical" evidence="2">
    <location>
        <begin position="132"/>
        <end position="151"/>
    </location>
</feature>
<evidence type="ECO:0000313" key="4">
    <source>
        <dbReference type="Proteomes" id="UP000636579"/>
    </source>
</evidence>
<dbReference type="EMBL" id="JADBEE010000001">
    <property type="protein sequence ID" value="MBE1514423.1"/>
    <property type="molecule type" value="Genomic_DNA"/>
</dbReference>
<keyword evidence="4" id="KW-1185">Reference proteome</keyword>